<reference evidence="4 5" key="1">
    <citation type="submission" date="2017-09" db="EMBL/GenBank/DDBJ databases">
        <title>Genome sequencing of Besnoitia besnoiti strain Bb-Ger1.</title>
        <authorList>
            <person name="Schares G."/>
            <person name="Venepally P."/>
            <person name="Lorenzi H.A."/>
        </authorList>
    </citation>
    <scope>NUCLEOTIDE SEQUENCE [LARGE SCALE GENOMIC DNA]</scope>
    <source>
        <strain evidence="4 5">Bb-Ger1</strain>
    </source>
</reference>
<feature type="coiled-coil region" evidence="1">
    <location>
        <begin position="158"/>
        <end position="215"/>
    </location>
</feature>
<dbReference type="AlphaFoldDB" id="A0A2A9MCP1"/>
<feature type="coiled-coil region" evidence="1">
    <location>
        <begin position="713"/>
        <end position="768"/>
    </location>
</feature>
<feature type="chain" id="PRO_5013400994" description="Transmembrane protein" evidence="3">
    <location>
        <begin position="20"/>
        <end position="863"/>
    </location>
</feature>
<organism evidence="4 5">
    <name type="scientific">Besnoitia besnoiti</name>
    <name type="common">Apicomplexan protozoan</name>
    <dbReference type="NCBI Taxonomy" id="94643"/>
    <lineage>
        <taxon>Eukaryota</taxon>
        <taxon>Sar</taxon>
        <taxon>Alveolata</taxon>
        <taxon>Apicomplexa</taxon>
        <taxon>Conoidasida</taxon>
        <taxon>Coccidia</taxon>
        <taxon>Eucoccidiorida</taxon>
        <taxon>Eimeriorina</taxon>
        <taxon>Sarcocystidae</taxon>
        <taxon>Besnoitia</taxon>
    </lineage>
</organism>
<proteinExistence type="predicted"/>
<feature type="signal peptide" evidence="3">
    <location>
        <begin position="1"/>
        <end position="19"/>
    </location>
</feature>
<feature type="coiled-coil region" evidence="1">
    <location>
        <begin position="598"/>
        <end position="653"/>
    </location>
</feature>
<dbReference type="STRING" id="94643.A0A2A9MCP1"/>
<dbReference type="Proteomes" id="UP000224006">
    <property type="component" value="Chromosome IV"/>
</dbReference>
<sequence length="863" mass="94806">MPSCRVVIALVWAVVSAAGLSPLDPKAANGGLRLAEGSTHEVVKSLKRAMNQRWRNGGRSICSVFGCDYEQVKSRLSYQPTFFLSFKAVCAQFDEFEEEVSNAKQREEDLTPSQKEYRWLLLTKAAALLNDSLGTKYEVPEKYVPQHLRTRHYVPGWREDVEKQKDRVKSQVEKLQVTVPLPTLEGIQKEAGDRLAALRQRHVEQIRELEETRHRKWLLLQEEHDRQTAQMVADLKLKQAEEADTLRRELIEEKRAFDQSVKVWDMVSRLLNEAHAAIEAFSDRVHSLGQQVFKLKSFHEKLQSYQQASKNNPEGSAPYSALSYAFQSESAVSQAMQQVHTTYQEASVAASRIQEILNQAETAMAAAPSKENAPWFQQHHRGYKDRLESFSNLLADLTIRLEDHMQTAEERKLVTLFSGDEVRTQVLTLLQDRTSGWTTRLTALRERAHGIEAEAHKFFESSAQLDRNTGEVLAAVLQNPEAFVVQVATYSTESNALRETAARIEEELKSAVKALQELEREVRGMADGISTAQLPPAVIDFLGLPALFNAVQVDMQLKPKGQQLLQHIKARLSQLVEVLRKLEMVKNEVKNIRSPAEREQAEWSLNEASAKLQEAVRSKSDIDLQIQQLTLQLQQLQATVVQLEQRINHERLLSHRAAGGGRTALVLRGNTLGLGTPPVPAGSLQGITTLEGSVLGLRSSVGGGVGLDPQAVVADLEQQLQTAKERAQETRRNLAVKQRDAVAVENEIRRLDAEVSAKQREMAEEQQKMARVMSLCQALGAGGVSVGGMSVASIGGGLGMSGGFTGDSASGILAPGIMGSRARGIGGLSMGGMAGGSVSGPSPTVGVGGSPRLTGGLVPGPPP</sequence>
<evidence type="ECO:0000313" key="5">
    <source>
        <dbReference type="Proteomes" id="UP000224006"/>
    </source>
</evidence>
<evidence type="ECO:0000256" key="1">
    <source>
        <dbReference type="SAM" id="Coils"/>
    </source>
</evidence>
<comment type="caution">
    <text evidence="4">The sequence shown here is derived from an EMBL/GenBank/DDBJ whole genome shotgun (WGS) entry which is preliminary data.</text>
</comment>
<evidence type="ECO:0008006" key="6">
    <source>
        <dbReference type="Google" id="ProtNLM"/>
    </source>
</evidence>
<dbReference type="PANTHER" id="PTHR45615">
    <property type="entry name" value="MYOSIN HEAVY CHAIN, NON-MUSCLE"/>
    <property type="match status" value="1"/>
</dbReference>
<evidence type="ECO:0000256" key="3">
    <source>
        <dbReference type="SAM" id="SignalP"/>
    </source>
</evidence>
<accession>A0A2A9MCP1</accession>
<evidence type="ECO:0000256" key="2">
    <source>
        <dbReference type="SAM" id="MobiDB-lite"/>
    </source>
</evidence>
<name>A0A2A9MCP1_BESBE</name>
<evidence type="ECO:0000313" key="4">
    <source>
        <dbReference type="EMBL" id="PFH35649.1"/>
    </source>
</evidence>
<dbReference type="VEuPathDB" id="ToxoDB:BESB_053000"/>
<dbReference type="GeneID" id="40310229"/>
<feature type="coiled-coil region" evidence="1">
    <location>
        <begin position="487"/>
        <end position="521"/>
    </location>
</feature>
<gene>
    <name evidence="4" type="ORF">BESB_053000</name>
</gene>
<dbReference type="RefSeq" id="XP_029219658.1">
    <property type="nucleotide sequence ID" value="XM_029363735.1"/>
</dbReference>
<dbReference type="KEGG" id="bbes:BESB_053000"/>
<keyword evidence="1" id="KW-0175">Coiled coil</keyword>
<protein>
    <recommendedName>
        <fullName evidence="6">Transmembrane protein</fullName>
    </recommendedName>
</protein>
<dbReference type="OrthoDB" id="331245at2759"/>
<dbReference type="EMBL" id="NWUJ01000004">
    <property type="protein sequence ID" value="PFH35649.1"/>
    <property type="molecule type" value="Genomic_DNA"/>
</dbReference>
<keyword evidence="5" id="KW-1185">Reference proteome</keyword>
<dbReference type="PANTHER" id="PTHR45615:SF80">
    <property type="entry name" value="GRIP DOMAIN-CONTAINING PROTEIN"/>
    <property type="match status" value="1"/>
</dbReference>
<keyword evidence="3" id="KW-0732">Signal</keyword>
<feature type="region of interest" description="Disordered" evidence="2">
    <location>
        <begin position="835"/>
        <end position="863"/>
    </location>
</feature>